<accession>A0A095C0K0</accession>
<feature type="transmembrane region" description="Helical" evidence="8">
    <location>
        <begin position="92"/>
        <end position="113"/>
    </location>
</feature>
<organism evidence="9 10">
    <name type="scientific">Cryptococcus deuterogattii (strain R265)</name>
    <name type="common">Cryptococcus gattii VGII (strain R265)</name>
    <dbReference type="NCBI Taxonomy" id="294750"/>
    <lineage>
        <taxon>Eukaryota</taxon>
        <taxon>Fungi</taxon>
        <taxon>Dikarya</taxon>
        <taxon>Basidiomycota</taxon>
        <taxon>Agaricomycotina</taxon>
        <taxon>Tremellomycetes</taxon>
        <taxon>Tremellales</taxon>
        <taxon>Cryptococcaceae</taxon>
        <taxon>Cryptococcus</taxon>
        <taxon>Cryptococcus gattii species complex</taxon>
    </lineage>
</organism>
<dbReference type="GO" id="GO:0000324">
    <property type="term" value="C:fungal-type vacuole"/>
    <property type="evidence" value="ECO:0007669"/>
    <property type="project" value="TreeGrafter"/>
</dbReference>
<evidence type="ECO:0000256" key="4">
    <source>
        <dbReference type="ARBA" id="ARBA00022737"/>
    </source>
</evidence>
<keyword evidence="5 8" id="KW-1133">Transmembrane helix</keyword>
<dbReference type="OMA" id="WIDVIYT"/>
<evidence type="ECO:0000256" key="3">
    <source>
        <dbReference type="ARBA" id="ARBA00022692"/>
    </source>
</evidence>
<dbReference type="SMART" id="SM00679">
    <property type="entry name" value="CTNS"/>
    <property type="match status" value="2"/>
</dbReference>
<dbReference type="PANTHER" id="PTHR13131:SF5">
    <property type="entry name" value="CYSTINOSIN"/>
    <property type="match status" value="1"/>
</dbReference>
<dbReference type="GO" id="GO:0012505">
    <property type="term" value="C:endomembrane system"/>
    <property type="evidence" value="ECO:0007669"/>
    <property type="project" value="UniProtKB-SubCell"/>
</dbReference>
<feature type="transmembrane region" description="Helical" evidence="8">
    <location>
        <begin position="175"/>
        <end position="195"/>
    </location>
</feature>
<evidence type="ECO:0000256" key="2">
    <source>
        <dbReference type="ARBA" id="ARBA00022448"/>
    </source>
</evidence>
<dbReference type="OrthoDB" id="75720at2759"/>
<dbReference type="GO" id="GO:0005774">
    <property type="term" value="C:vacuolar membrane"/>
    <property type="evidence" value="ECO:0007669"/>
    <property type="project" value="TreeGrafter"/>
</dbReference>
<keyword evidence="2" id="KW-0813">Transport</keyword>
<dbReference type="GO" id="GO:0015184">
    <property type="term" value="F:L-cystine transmembrane transporter activity"/>
    <property type="evidence" value="ECO:0007669"/>
    <property type="project" value="TreeGrafter"/>
</dbReference>
<dbReference type="HOGENOM" id="CLU_046327_0_1_1"/>
<keyword evidence="4" id="KW-0677">Repeat</keyword>
<evidence type="ECO:0000313" key="9">
    <source>
        <dbReference type="EMBL" id="KGB74510.1"/>
    </source>
</evidence>
<evidence type="ECO:0000256" key="5">
    <source>
        <dbReference type="ARBA" id="ARBA00022989"/>
    </source>
</evidence>
<keyword evidence="6 8" id="KW-0472">Membrane</keyword>
<feature type="region of interest" description="Disordered" evidence="7">
    <location>
        <begin position="142"/>
        <end position="164"/>
    </location>
</feature>
<feature type="transmembrane region" description="Helical" evidence="8">
    <location>
        <begin position="6"/>
        <end position="27"/>
    </location>
</feature>
<evidence type="ECO:0000256" key="8">
    <source>
        <dbReference type="SAM" id="Phobius"/>
    </source>
</evidence>
<keyword evidence="3 8" id="KW-0812">Transmembrane</keyword>
<proteinExistence type="predicted"/>
<feature type="transmembrane region" description="Helical" evidence="8">
    <location>
        <begin position="47"/>
        <end position="65"/>
    </location>
</feature>
<dbReference type="InterPro" id="IPR006603">
    <property type="entry name" value="PQ-loop_rpt"/>
</dbReference>
<dbReference type="RefSeq" id="XP_062880504.1">
    <property type="nucleotide sequence ID" value="XM_063024434.1"/>
</dbReference>
<evidence type="ECO:0000256" key="1">
    <source>
        <dbReference type="ARBA" id="ARBA00004127"/>
    </source>
</evidence>
<feature type="transmembrane region" description="Helical" evidence="8">
    <location>
        <begin position="230"/>
        <end position="254"/>
    </location>
</feature>
<dbReference type="PANTHER" id="PTHR13131">
    <property type="entry name" value="CYSTINOSIN"/>
    <property type="match status" value="1"/>
</dbReference>
<protein>
    <submittedName>
        <fullName evidence="9">Cystinosin</fullName>
    </submittedName>
</protein>
<dbReference type="VEuPathDB" id="FungiDB:CNBG_0348"/>
<name>A0A095C0K0_CRYD2</name>
<reference evidence="9 10" key="2">
    <citation type="journal article" date="2018" name="Proc. Natl. Acad. Sci.">
        <title>RNAi is a critical determinant of centromere evolution in closely related fungi.</title>
        <authorList>
            <person name="Yadav V."/>
            <person name="Sun S."/>
            <person name="Billmyre R.B."/>
            <person name="Thimmappa B.C."/>
            <person name="Shea T."/>
            <person name="Lintner R."/>
            <person name="Bakkeren G."/>
            <person name="Cuomo C.A."/>
            <person name="Heitman J."/>
            <person name="Sanyal K."/>
        </authorList>
    </citation>
    <scope>NUCLEOTIDE SEQUENCE [LARGE SCALE GENOMIC DNA]</scope>
    <source>
        <strain evidence="9 10">R265</strain>
    </source>
</reference>
<dbReference type="STRING" id="294750.A0A095C0K0"/>
<dbReference type="KEGG" id="cdeu:CNBG_0348"/>
<feature type="compositionally biased region" description="Polar residues" evidence="7">
    <location>
        <begin position="142"/>
        <end position="155"/>
    </location>
</feature>
<evidence type="ECO:0000256" key="6">
    <source>
        <dbReference type="ARBA" id="ARBA00023136"/>
    </source>
</evidence>
<dbReference type="AlphaFoldDB" id="A0A095C0K0"/>
<feature type="transmembrane region" description="Helical" evidence="8">
    <location>
        <begin position="274"/>
        <end position="293"/>
    </location>
</feature>
<comment type="subcellular location">
    <subcellularLocation>
        <location evidence="1">Endomembrane system</location>
        <topology evidence="1">Multi-pass membrane protein</topology>
    </subcellularLocation>
</comment>
<gene>
    <name evidence="9" type="ORF">CNBG_0348</name>
</gene>
<sequence>MQPHPLTTFLVNLTGIVYFAAWSYSFYPQLILNFKRKTTHGLSPDFVWVNPLGFLALTLWNWGAYYSPVARKQYQDRHNGHLPQVSASDLAFSLHALIISTITLAQVFWYGYFRQLLRRQNPSAQSSDGTLRDETLPLISDSVGNSVTRNETGSGTWRKLATSHSPIRPSPVAQLFLGGLVISSFVYAIFVWAGKAQFLDWLYFVGNIKVVISAVKYIPQVVLNHRMRAVNGFAIGVIFCDMIGSIFSFSQLVISSVFVDHDPSGIIANPAKLGLAGLSFTFDIIFIVQKYWLYRTKMEDEERE</sequence>
<keyword evidence="10" id="KW-1185">Reference proteome</keyword>
<dbReference type="EMBL" id="CP025762">
    <property type="protein sequence ID" value="KGB74510.1"/>
    <property type="molecule type" value="Genomic_DNA"/>
</dbReference>
<evidence type="ECO:0000313" key="10">
    <source>
        <dbReference type="Proteomes" id="UP000029445"/>
    </source>
</evidence>
<reference evidence="9 10" key="1">
    <citation type="journal article" date="2011" name="MBio">
        <title>Genome variation in Cryptococcus gattii, an emerging pathogen of immunocompetent hosts.</title>
        <authorList>
            <person name="D'Souza C.A."/>
            <person name="Kronstad J.W."/>
            <person name="Taylor G."/>
            <person name="Warren R."/>
            <person name="Yuen M."/>
            <person name="Hu G."/>
            <person name="Jung W.H."/>
            <person name="Sham A."/>
            <person name="Kidd S.E."/>
            <person name="Tangen K."/>
            <person name="Lee N."/>
            <person name="Zeilmaker T."/>
            <person name="Sawkins J."/>
            <person name="McVicker G."/>
            <person name="Shah S."/>
            <person name="Gnerre S."/>
            <person name="Griggs A."/>
            <person name="Zeng Q."/>
            <person name="Bartlett K."/>
            <person name="Li W."/>
            <person name="Wang X."/>
            <person name="Heitman J."/>
            <person name="Stajich J.E."/>
            <person name="Fraser J.A."/>
            <person name="Meyer W."/>
            <person name="Carter D."/>
            <person name="Schein J."/>
            <person name="Krzywinski M."/>
            <person name="Kwon-Chung K.J."/>
            <person name="Varma A."/>
            <person name="Wang J."/>
            <person name="Brunham R."/>
            <person name="Fyfe M."/>
            <person name="Ouellette B.F."/>
            <person name="Siddiqui A."/>
            <person name="Marra M."/>
            <person name="Jones S."/>
            <person name="Holt R."/>
            <person name="Birren B.W."/>
            <person name="Galagan J.E."/>
            <person name="Cuomo C.A."/>
        </authorList>
    </citation>
    <scope>NUCLEOTIDE SEQUENCE [LARGE SCALE GENOMIC DNA]</scope>
    <source>
        <strain evidence="9 10">R265</strain>
    </source>
</reference>
<dbReference type="GeneID" id="88176588"/>
<dbReference type="Gene3D" id="1.20.1280.290">
    <property type="match status" value="2"/>
</dbReference>
<dbReference type="Proteomes" id="UP000029445">
    <property type="component" value="Chromosome 4"/>
</dbReference>
<dbReference type="InterPro" id="IPR005282">
    <property type="entry name" value="LC_transporter"/>
</dbReference>
<dbReference type="Pfam" id="PF04193">
    <property type="entry name" value="PQ-loop"/>
    <property type="match status" value="2"/>
</dbReference>
<evidence type="ECO:0000256" key="7">
    <source>
        <dbReference type="SAM" id="MobiDB-lite"/>
    </source>
</evidence>